<comment type="caution">
    <text evidence="1">The sequence shown here is derived from an EMBL/GenBank/DDBJ whole genome shotgun (WGS) entry which is preliminary data.</text>
</comment>
<protein>
    <submittedName>
        <fullName evidence="1">Uncharacterized protein</fullName>
    </submittedName>
</protein>
<proteinExistence type="predicted"/>
<dbReference type="EMBL" id="JAEOXF010000002">
    <property type="protein sequence ID" value="MBK4724628.1"/>
    <property type="molecule type" value="Genomic_DNA"/>
</dbReference>
<reference evidence="1" key="1">
    <citation type="submission" date="2021-01" db="EMBL/GenBank/DDBJ databases">
        <title>Draft genome of Pantoea agglomerans Eh 335.</title>
        <authorList>
            <person name="Emsley S.A."/>
            <person name="Oline D.K."/>
            <person name="Saw J.H."/>
            <person name="Ushijima B."/>
            <person name="Videau P."/>
            <person name="Koyack M.J."/>
        </authorList>
    </citation>
    <scope>NUCLEOTIDE SEQUENCE</scope>
    <source>
        <strain evidence="1">Eh 335</strain>
    </source>
</reference>
<evidence type="ECO:0000313" key="2">
    <source>
        <dbReference type="Proteomes" id="UP000633731"/>
    </source>
</evidence>
<dbReference type="Proteomes" id="UP000633731">
    <property type="component" value="Unassembled WGS sequence"/>
</dbReference>
<gene>
    <name evidence="1" type="ORF">JJL49_05215</name>
</gene>
<sequence>MSHKNTHGAVIDTVSNGTFSMLFYSDCVFFEGHFPDNPIVPGVLLLDTIYDHLLKKGMENISGIDNARFYKTVLPNEKVIVKINDQADKVVCTVKNDAGKILKVSYIKAQ</sequence>
<accession>A0ACC5RJ36</accession>
<name>A0ACC5RJ36_ENTAG</name>
<keyword evidence="2" id="KW-1185">Reference proteome</keyword>
<evidence type="ECO:0000313" key="1">
    <source>
        <dbReference type="EMBL" id="MBK4724628.1"/>
    </source>
</evidence>
<organism evidence="1 2">
    <name type="scientific">Enterobacter agglomerans</name>
    <name type="common">Erwinia herbicola</name>
    <name type="synonym">Pantoea agglomerans</name>
    <dbReference type="NCBI Taxonomy" id="549"/>
    <lineage>
        <taxon>Bacteria</taxon>
        <taxon>Pseudomonadati</taxon>
        <taxon>Pseudomonadota</taxon>
        <taxon>Gammaproteobacteria</taxon>
        <taxon>Enterobacterales</taxon>
        <taxon>Erwiniaceae</taxon>
        <taxon>Pantoea</taxon>
        <taxon>Pantoea agglomerans group</taxon>
    </lineage>
</organism>